<dbReference type="Pfam" id="PF00578">
    <property type="entry name" value="AhpC-TSA"/>
    <property type="match status" value="1"/>
</dbReference>
<sequence length="410" mass="46830">MKKTIFKLFLLLLLKTSLYAQDAKEGSWRGEIHYQPTGEKLTVIPFTFTVSYPENSNAPVLNFINGQDSASINATVQNDTITVPMFGFDITLKMAVSKFDSDIMNGYLIKHYNDRKYDFKAVYGAPRYVIEQEEDVIQVGSRWNMKVNVGRPDEYPAVGLFEQEGDRVTGTIMTEVSDYRFFEGKVEGNELEMSVFDGVHSFLLKGSYNEQEDRWKGELILDEGYSRPWVAEQDNGAELPDPFEIVDLTGKNIRPDLKKLAALTDQQIDPQDYEGNVLVVQLMGTWCSNSQDQTRYLTDWVDNNSDRDVKLLAVNYEANYSPEYGLSRIETYKNRLDIPYPMILGGPLSKTKAAEAFPFMDEILAFPTLVFIDKGGYARYVHSYFTGPATGEYYKDFDQRFNAIIDELTQ</sequence>
<evidence type="ECO:0000313" key="3">
    <source>
        <dbReference type="EMBL" id="MFD2533436.1"/>
    </source>
</evidence>
<accession>A0ABW5JKY4</accession>
<keyword evidence="4" id="KW-1185">Reference proteome</keyword>
<protein>
    <submittedName>
        <fullName evidence="3">TlpA family protein disulfide reductase</fullName>
    </submittedName>
</protein>
<dbReference type="InterPro" id="IPR013766">
    <property type="entry name" value="Thioredoxin_domain"/>
</dbReference>
<keyword evidence="1" id="KW-0732">Signal</keyword>
<name>A0ABW5JKY4_9BACT</name>
<dbReference type="Proteomes" id="UP001597460">
    <property type="component" value="Unassembled WGS sequence"/>
</dbReference>
<dbReference type="RefSeq" id="WP_390303734.1">
    <property type="nucleotide sequence ID" value="NZ_JBHULI010000025.1"/>
</dbReference>
<dbReference type="PANTHER" id="PTHR42852:SF13">
    <property type="entry name" value="PROTEIN DIPZ"/>
    <property type="match status" value="1"/>
</dbReference>
<evidence type="ECO:0000256" key="1">
    <source>
        <dbReference type="SAM" id="SignalP"/>
    </source>
</evidence>
<dbReference type="InterPro" id="IPR000866">
    <property type="entry name" value="AhpC/TSA"/>
</dbReference>
<comment type="caution">
    <text evidence="3">The sequence shown here is derived from an EMBL/GenBank/DDBJ whole genome shotgun (WGS) entry which is preliminary data.</text>
</comment>
<dbReference type="InterPro" id="IPR036249">
    <property type="entry name" value="Thioredoxin-like_sf"/>
</dbReference>
<feature type="chain" id="PRO_5046637122" evidence="1">
    <location>
        <begin position="21"/>
        <end position="410"/>
    </location>
</feature>
<dbReference type="PROSITE" id="PS51352">
    <property type="entry name" value="THIOREDOXIN_2"/>
    <property type="match status" value="1"/>
</dbReference>
<dbReference type="InterPro" id="IPR050553">
    <property type="entry name" value="Thioredoxin_ResA/DsbE_sf"/>
</dbReference>
<proteinExistence type="predicted"/>
<dbReference type="Gene3D" id="3.40.30.10">
    <property type="entry name" value="Glutaredoxin"/>
    <property type="match status" value="1"/>
</dbReference>
<organism evidence="3 4">
    <name type="scientific">Gracilimonas halophila</name>
    <dbReference type="NCBI Taxonomy" id="1834464"/>
    <lineage>
        <taxon>Bacteria</taxon>
        <taxon>Pseudomonadati</taxon>
        <taxon>Balneolota</taxon>
        <taxon>Balneolia</taxon>
        <taxon>Balneolales</taxon>
        <taxon>Balneolaceae</taxon>
        <taxon>Gracilimonas</taxon>
    </lineage>
</organism>
<evidence type="ECO:0000259" key="2">
    <source>
        <dbReference type="PROSITE" id="PS51352"/>
    </source>
</evidence>
<evidence type="ECO:0000313" key="4">
    <source>
        <dbReference type="Proteomes" id="UP001597460"/>
    </source>
</evidence>
<reference evidence="4" key="1">
    <citation type="journal article" date="2019" name="Int. J. Syst. Evol. Microbiol.">
        <title>The Global Catalogue of Microorganisms (GCM) 10K type strain sequencing project: providing services to taxonomists for standard genome sequencing and annotation.</title>
        <authorList>
            <consortium name="The Broad Institute Genomics Platform"/>
            <consortium name="The Broad Institute Genome Sequencing Center for Infectious Disease"/>
            <person name="Wu L."/>
            <person name="Ma J."/>
        </authorList>
    </citation>
    <scope>NUCLEOTIDE SEQUENCE [LARGE SCALE GENOMIC DNA]</scope>
    <source>
        <strain evidence="4">KCTC 52042</strain>
    </source>
</reference>
<gene>
    <name evidence="3" type="ORF">ACFSVN_13355</name>
</gene>
<dbReference type="EMBL" id="JBHULI010000025">
    <property type="protein sequence ID" value="MFD2533436.1"/>
    <property type="molecule type" value="Genomic_DNA"/>
</dbReference>
<dbReference type="CDD" id="cd02966">
    <property type="entry name" value="TlpA_like_family"/>
    <property type="match status" value="1"/>
</dbReference>
<feature type="signal peptide" evidence="1">
    <location>
        <begin position="1"/>
        <end position="20"/>
    </location>
</feature>
<feature type="domain" description="Thioredoxin" evidence="2">
    <location>
        <begin position="233"/>
        <end position="410"/>
    </location>
</feature>
<dbReference type="PANTHER" id="PTHR42852">
    <property type="entry name" value="THIOL:DISULFIDE INTERCHANGE PROTEIN DSBE"/>
    <property type="match status" value="1"/>
</dbReference>
<dbReference type="SUPFAM" id="SSF52833">
    <property type="entry name" value="Thioredoxin-like"/>
    <property type="match status" value="1"/>
</dbReference>